<sequence length="123" mass="14333">MQEPSVQLKWKPHAKHAPYKPCQPRVQDKDSQPNSAQHPLQANKHTILTSQDWMTVFMYIDAHPGVSQDAIVQHFKTHPEGALLFDQSTLSHKLRDWQKLEARIHEYPNALSMKWQHIVTRPV</sequence>
<keyword evidence="3" id="KW-1185">Reference proteome</keyword>
<evidence type="ECO:0000313" key="2">
    <source>
        <dbReference type="EMBL" id="KIK27109.1"/>
    </source>
</evidence>
<dbReference type="AlphaFoldDB" id="A0A0C9ZMI1"/>
<dbReference type="HOGENOM" id="CLU_018294_8_1_1"/>
<dbReference type="Proteomes" id="UP000054018">
    <property type="component" value="Unassembled WGS sequence"/>
</dbReference>
<evidence type="ECO:0000256" key="1">
    <source>
        <dbReference type="SAM" id="MobiDB-lite"/>
    </source>
</evidence>
<organism evidence="2 3">
    <name type="scientific">Pisolithus microcarpus 441</name>
    <dbReference type="NCBI Taxonomy" id="765257"/>
    <lineage>
        <taxon>Eukaryota</taxon>
        <taxon>Fungi</taxon>
        <taxon>Dikarya</taxon>
        <taxon>Basidiomycota</taxon>
        <taxon>Agaricomycotina</taxon>
        <taxon>Agaricomycetes</taxon>
        <taxon>Agaricomycetidae</taxon>
        <taxon>Boletales</taxon>
        <taxon>Sclerodermatineae</taxon>
        <taxon>Pisolithaceae</taxon>
        <taxon>Pisolithus</taxon>
    </lineage>
</organism>
<reference evidence="2 3" key="1">
    <citation type="submission" date="2014-04" db="EMBL/GenBank/DDBJ databases">
        <authorList>
            <consortium name="DOE Joint Genome Institute"/>
            <person name="Kuo A."/>
            <person name="Kohler A."/>
            <person name="Costa M.D."/>
            <person name="Nagy L.G."/>
            <person name="Floudas D."/>
            <person name="Copeland A."/>
            <person name="Barry K.W."/>
            <person name="Cichocki N."/>
            <person name="Veneault-Fourrey C."/>
            <person name="LaButti K."/>
            <person name="Lindquist E.A."/>
            <person name="Lipzen A."/>
            <person name="Lundell T."/>
            <person name="Morin E."/>
            <person name="Murat C."/>
            <person name="Sun H."/>
            <person name="Tunlid A."/>
            <person name="Henrissat B."/>
            <person name="Grigoriev I.V."/>
            <person name="Hibbett D.S."/>
            <person name="Martin F."/>
            <person name="Nordberg H.P."/>
            <person name="Cantor M.N."/>
            <person name="Hua S.X."/>
        </authorList>
    </citation>
    <scope>NUCLEOTIDE SEQUENCE [LARGE SCALE GENOMIC DNA]</scope>
    <source>
        <strain evidence="2 3">441</strain>
    </source>
</reference>
<dbReference type="STRING" id="765257.A0A0C9ZMI1"/>
<gene>
    <name evidence="2" type="ORF">PISMIDRAFT_93712</name>
</gene>
<dbReference type="OrthoDB" id="3180757at2759"/>
<reference evidence="3" key="2">
    <citation type="submission" date="2015-01" db="EMBL/GenBank/DDBJ databases">
        <title>Evolutionary Origins and Diversification of the Mycorrhizal Mutualists.</title>
        <authorList>
            <consortium name="DOE Joint Genome Institute"/>
            <consortium name="Mycorrhizal Genomics Consortium"/>
            <person name="Kohler A."/>
            <person name="Kuo A."/>
            <person name="Nagy L.G."/>
            <person name="Floudas D."/>
            <person name="Copeland A."/>
            <person name="Barry K.W."/>
            <person name="Cichocki N."/>
            <person name="Veneault-Fourrey C."/>
            <person name="LaButti K."/>
            <person name="Lindquist E.A."/>
            <person name="Lipzen A."/>
            <person name="Lundell T."/>
            <person name="Morin E."/>
            <person name="Murat C."/>
            <person name="Riley R."/>
            <person name="Ohm R."/>
            <person name="Sun H."/>
            <person name="Tunlid A."/>
            <person name="Henrissat B."/>
            <person name="Grigoriev I.V."/>
            <person name="Hibbett D.S."/>
            <person name="Martin F."/>
        </authorList>
    </citation>
    <scope>NUCLEOTIDE SEQUENCE [LARGE SCALE GENOMIC DNA]</scope>
    <source>
        <strain evidence="3">441</strain>
    </source>
</reference>
<dbReference type="EMBL" id="KN833698">
    <property type="protein sequence ID" value="KIK27109.1"/>
    <property type="molecule type" value="Genomic_DNA"/>
</dbReference>
<name>A0A0C9ZMI1_9AGAM</name>
<feature type="compositionally biased region" description="Polar residues" evidence="1">
    <location>
        <begin position="32"/>
        <end position="42"/>
    </location>
</feature>
<proteinExistence type="predicted"/>
<evidence type="ECO:0000313" key="3">
    <source>
        <dbReference type="Proteomes" id="UP000054018"/>
    </source>
</evidence>
<protein>
    <submittedName>
        <fullName evidence="2">Uncharacterized protein</fullName>
    </submittedName>
</protein>
<accession>A0A0C9ZMI1</accession>
<feature type="region of interest" description="Disordered" evidence="1">
    <location>
        <begin position="1"/>
        <end position="42"/>
    </location>
</feature>